<organism evidence="1">
    <name type="scientific">hydrothermal vent metagenome</name>
    <dbReference type="NCBI Taxonomy" id="652676"/>
    <lineage>
        <taxon>unclassified sequences</taxon>
        <taxon>metagenomes</taxon>
        <taxon>ecological metagenomes</taxon>
    </lineage>
</organism>
<reference evidence="1" key="1">
    <citation type="submission" date="2018-06" db="EMBL/GenBank/DDBJ databases">
        <authorList>
            <person name="Zhirakovskaya E."/>
        </authorList>
    </citation>
    <scope>NUCLEOTIDE SEQUENCE</scope>
</reference>
<dbReference type="AlphaFoldDB" id="A0A3B0Z227"/>
<dbReference type="Gene3D" id="1.25.40.10">
    <property type="entry name" value="Tetratricopeptide repeat domain"/>
    <property type="match status" value="1"/>
</dbReference>
<name>A0A3B0Z227_9ZZZZ</name>
<dbReference type="EMBL" id="UOFP01000180">
    <property type="protein sequence ID" value="VAW87335.1"/>
    <property type="molecule type" value="Genomic_DNA"/>
</dbReference>
<dbReference type="InterPro" id="IPR011990">
    <property type="entry name" value="TPR-like_helical_dom_sf"/>
</dbReference>
<protein>
    <submittedName>
        <fullName evidence="1">Uncharacterized protein</fullName>
    </submittedName>
</protein>
<proteinExistence type="predicted"/>
<dbReference type="SUPFAM" id="SSF48452">
    <property type="entry name" value="TPR-like"/>
    <property type="match status" value="1"/>
</dbReference>
<gene>
    <name evidence="1" type="ORF">MNBD_GAMMA18-276</name>
</gene>
<accession>A0A3B0Z227</accession>
<sequence length="480" mass="55387">MFFTWQLKNMLRHALVSLLSALLFSAVSHAAPADNRQDEIALLIASTEQKHQQFSANFQAFLLTQPQWLSEKHSGIEPLLSVVKQHIAENNSALAANTLFNNITLLNEYYDDKNIPYFINILLNQNDTKTAHALFELVNHKGDQVLRSNSAYRFAAFSFRQNKWQKTLQLLDGVMTDLVDEDYQHALLMQGVSLQKLQKHRDSITHYEKVEPTSAYYLSARLNMAIANIRQGWWTDAHITIQNSLKSAEAAKQEETLNRLYLTLGYSLLSQKNYRDSRDYFRNISVDSLFANRALLGITLAAANQNDFVGALNSANILKAKQTYELPVDESRLLTPYFYEKLQQPTTASAGYLEAINYYQKRITEIQTLIDSDIELENHPINTGINITLEIESNPINFSADYPDYFFENYLKLKTYGRYFESVDNDNIKNEYEQLNDQYQTIIVKMVRNLLRKRVEQLNSYMAQSRFGLARLYDSNLVDN</sequence>
<evidence type="ECO:0000313" key="1">
    <source>
        <dbReference type="EMBL" id="VAW87335.1"/>
    </source>
</evidence>